<protein>
    <submittedName>
        <fullName evidence="1">Uncharacterized protein</fullName>
    </submittedName>
</protein>
<name>D4BSM0_BIFBR</name>
<dbReference type="Proteomes" id="UP000003191">
    <property type="component" value="Unassembled WGS sequence"/>
</dbReference>
<evidence type="ECO:0000313" key="1">
    <source>
        <dbReference type="EMBL" id="EFE88038.1"/>
    </source>
</evidence>
<accession>D4BSM0</accession>
<feature type="non-terminal residue" evidence="1">
    <location>
        <position position="1"/>
    </location>
</feature>
<proteinExistence type="predicted"/>
<keyword evidence="2" id="KW-1185">Reference proteome</keyword>
<organism evidence="1 2">
    <name type="scientific">Bifidobacterium breve DSM 20213 = JCM 1192</name>
    <dbReference type="NCBI Taxonomy" id="518634"/>
    <lineage>
        <taxon>Bacteria</taxon>
        <taxon>Bacillati</taxon>
        <taxon>Actinomycetota</taxon>
        <taxon>Actinomycetes</taxon>
        <taxon>Bifidobacteriales</taxon>
        <taxon>Bifidobacteriaceae</taxon>
        <taxon>Bifidobacterium</taxon>
    </lineage>
</organism>
<dbReference type="HOGENOM" id="CLU_3243522_0_0_11"/>
<sequence length="43" mass="4717">PTRVYDVANGEWKSTAEGRTADAGYWATKGSARVEVMRMPGED</sequence>
<dbReference type="EMBL" id="ACCG02000100">
    <property type="protein sequence ID" value="EFE88038.1"/>
    <property type="molecule type" value="Genomic_DNA"/>
</dbReference>
<gene>
    <name evidence="1" type="ORF">BIFBRE_05112</name>
</gene>
<evidence type="ECO:0000313" key="2">
    <source>
        <dbReference type="Proteomes" id="UP000003191"/>
    </source>
</evidence>
<dbReference type="AlphaFoldDB" id="D4BSM0"/>
<reference evidence="1 2" key="1">
    <citation type="submission" date="2010-02" db="EMBL/GenBank/DDBJ databases">
        <authorList>
            <person name="Weinstock G."/>
            <person name="Sodergren E."/>
            <person name="Clifton S."/>
            <person name="Fulton L."/>
            <person name="Fulton B."/>
            <person name="Courtney L."/>
            <person name="Fronick C."/>
            <person name="Harrison M."/>
            <person name="Strong C."/>
            <person name="Farmer C."/>
            <person name="Delahaunty K."/>
            <person name="Markovic C."/>
            <person name="Hall O."/>
            <person name="Minx P."/>
            <person name="Tomlinson C."/>
            <person name="Mitreva M."/>
            <person name="Nelson J."/>
            <person name="Hou S."/>
            <person name="Wollam A."/>
            <person name="Pepin K.H."/>
            <person name="Johnson M."/>
            <person name="Bhonagiri V."/>
            <person name="Zhang X."/>
            <person name="Suruliraj S."/>
            <person name="Warren W."/>
            <person name="Chinwalla A."/>
            <person name="Mardis E.R."/>
            <person name="Wilson R.K."/>
        </authorList>
    </citation>
    <scope>NUCLEOTIDE SEQUENCE [LARGE SCALE GENOMIC DNA]</scope>
    <source>
        <strain evidence="1 2">DSM 20213</strain>
    </source>
</reference>
<comment type="caution">
    <text evidence="1">The sequence shown here is derived from an EMBL/GenBank/DDBJ whole genome shotgun (WGS) entry which is preliminary data.</text>
</comment>